<gene>
    <name evidence="2" type="ORF">JKA74_01050</name>
</gene>
<evidence type="ECO:0000259" key="1">
    <source>
        <dbReference type="SMART" id="SM01324"/>
    </source>
</evidence>
<evidence type="ECO:0000313" key="3">
    <source>
        <dbReference type="Proteomes" id="UP000611723"/>
    </source>
</evidence>
<organism evidence="2 3">
    <name type="scientific">Marivirga aurantiaca</name>
    <dbReference type="NCBI Taxonomy" id="2802615"/>
    <lineage>
        <taxon>Bacteria</taxon>
        <taxon>Pseudomonadati</taxon>
        <taxon>Bacteroidota</taxon>
        <taxon>Cytophagia</taxon>
        <taxon>Cytophagales</taxon>
        <taxon>Marivirgaceae</taxon>
        <taxon>Marivirga</taxon>
    </lineage>
</organism>
<name>A0A935C536_9BACT</name>
<dbReference type="InterPro" id="IPR025582">
    <property type="entry name" value="YARHG_dom"/>
</dbReference>
<proteinExistence type="predicted"/>
<keyword evidence="3" id="KW-1185">Reference proteome</keyword>
<dbReference type="Pfam" id="PF13308">
    <property type="entry name" value="YARHG"/>
    <property type="match status" value="1"/>
</dbReference>
<protein>
    <submittedName>
        <fullName evidence="2">YARHG domain-containing protein</fullName>
    </submittedName>
</protein>
<evidence type="ECO:0000313" key="2">
    <source>
        <dbReference type="EMBL" id="MBK6263604.1"/>
    </source>
</evidence>
<dbReference type="InterPro" id="IPR038434">
    <property type="entry name" value="YARHG_sf"/>
</dbReference>
<sequence>MLKQIFIVLSAFFLGLPVFGQQMELNNTYWLFEPPSGPDNHLIFKTNKVIYSLDFLNYYEGTWHLNEDTILISFTHYKGMRGIGNINPVSSTDYSSYTKSVPTINEINKSAKIVINRNELYFFWNVQNNPELFKPVDKPEFNPDNLKIIISGKCPEASIRVIPIEELKIYSKEELRLMRNEIFARYGYTFKSPQLADYFNRQTWYHQNPKTNEEVESYLTNIEIRNIESIRTIE</sequence>
<dbReference type="AlphaFoldDB" id="A0A935C536"/>
<dbReference type="Proteomes" id="UP000611723">
    <property type="component" value="Unassembled WGS sequence"/>
</dbReference>
<comment type="caution">
    <text evidence="2">The sequence shown here is derived from an EMBL/GenBank/DDBJ whole genome shotgun (WGS) entry which is preliminary data.</text>
</comment>
<dbReference type="Gene3D" id="1.20.58.1690">
    <property type="match status" value="1"/>
</dbReference>
<reference evidence="2" key="1">
    <citation type="submission" date="2021-01" db="EMBL/GenBank/DDBJ databases">
        <title>Marivirga aurantiaca sp. nov., isolated from intertidal surface sediments.</title>
        <authorList>
            <person name="Zhang M."/>
        </authorList>
    </citation>
    <scope>NUCLEOTIDE SEQUENCE</scope>
    <source>
        <strain evidence="2">S37H4</strain>
    </source>
</reference>
<dbReference type="EMBL" id="JAEQBW010000001">
    <property type="protein sequence ID" value="MBK6263604.1"/>
    <property type="molecule type" value="Genomic_DNA"/>
</dbReference>
<accession>A0A935C536</accession>
<feature type="domain" description="YARHG" evidence="1">
    <location>
        <begin position="150"/>
        <end position="234"/>
    </location>
</feature>
<dbReference type="RefSeq" id="WP_201429294.1">
    <property type="nucleotide sequence ID" value="NZ_JAEQBW010000001.1"/>
</dbReference>
<dbReference type="SMART" id="SM01324">
    <property type="entry name" value="YARHG"/>
    <property type="match status" value="1"/>
</dbReference>